<dbReference type="RefSeq" id="WP_264503592.1">
    <property type="nucleotide sequence ID" value="NZ_JAPDDS010000020.1"/>
</dbReference>
<evidence type="ECO:0000256" key="1">
    <source>
        <dbReference type="SAM" id="Phobius"/>
    </source>
</evidence>
<evidence type="ECO:0000313" key="2">
    <source>
        <dbReference type="EMBL" id="MCW1887636.1"/>
    </source>
</evidence>
<reference evidence="2 3" key="1">
    <citation type="submission" date="2022-10" db="EMBL/GenBank/DDBJ databases">
        <title>Luteolibacter flavescens strain MCCC 1K03193, whole genome shotgun sequencing project.</title>
        <authorList>
            <person name="Zhao G."/>
            <person name="Shen L."/>
        </authorList>
    </citation>
    <scope>NUCLEOTIDE SEQUENCE [LARGE SCALE GENOMIC DNA]</scope>
    <source>
        <strain evidence="2 3">MCCC 1K03193</strain>
    </source>
</reference>
<dbReference type="EMBL" id="JAPDDS010000020">
    <property type="protein sequence ID" value="MCW1887636.1"/>
    <property type="molecule type" value="Genomic_DNA"/>
</dbReference>
<organism evidence="2 3">
    <name type="scientific">Luteolibacter flavescens</name>
    <dbReference type="NCBI Taxonomy" id="1859460"/>
    <lineage>
        <taxon>Bacteria</taxon>
        <taxon>Pseudomonadati</taxon>
        <taxon>Verrucomicrobiota</taxon>
        <taxon>Verrucomicrobiia</taxon>
        <taxon>Verrucomicrobiales</taxon>
        <taxon>Verrucomicrobiaceae</taxon>
        <taxon>Luteolibacter</taxon>
    </lineage>
</organism>
<protein>
    <submittedName>
        <fullName evidence="2">Uncharacterized protein</fullName>
    </submittedName>
</protein>
<keyword evidence="1" id="KW-0812">Transmembrane</keyword>
<evidence type="ECO:0000313" key="3">
    <source>
        <dbReference type="Proteomes" id="UP001207930"/>
    </source>
</evidence>
<feature type="transmembrane region" description="Helical" evidence="1">
    <location>
        <begin position="20"/>
        <end position="42"/>
    </location>
</feature>
<comment type="caution">
    <text evidence="2">The sequence shown here is derived from an EMBL/GenBank/DDBJ whole genome shotgun (WGS) entry which is preliminary data.</text>
</comment>
<gene>
    <name evidence="2" type="ORF">OKA04_23060</name>
</gene>
<keyword evidence="1" id="KW-1133">Transmembrane helix</keyword>
<dbReference type="Proteomes" id="UP001207930">
    <property type="component" value="Unassembled WGS sequence"/>
</dbReference>
<name>A0ABT3FVL7_9BACT</name>
<proteinExistence type="predicted"/>
<sequence>MIPTAIGLVIYGVVTGEHDYLKIALAVGVGAVLLAIFQWIFASGGKCPLCMMPVLVKKGCSRNRNAKCVAGSYRLPVAYGVLVKGHFRCPYCNEPTMLELRETVRRS</sequence>
<accession>A0ABT3FVL7</accession>
<keyword evidence="1" id="KW-0472">Membrane</keyword>
<keyword evidence="3" id="KW-1185">Reference proteome</keyword>